<gene>
    <name evidence="2" type="ORF">AZI85_01220</name>
</gene>
<evidence type="ECO:0008006" key="4">
    <source>
        <dbReference type="Google" id="ProtNLM"/>
    </source>
</evidence>
<feature type="region of interest" description="Disordered" evidence="1">
    <location>
        <begin position="100"/>
        <end position="126"/>
    </location>
</feature>
<dbReference type="InterPro" id="IPR003489">
    <property type="entry name" value="RHF/RaiA"/>
</dbReference>
<evidence type="ECO:0000313" key="2">
    <source>
        <dbReference type="EMBL" id="KYG70589.1"/>
    </source>
</evidence>
<comment type="caution">
    <text evidence="2">The sequence shown here is derived from an EMBL/GenBank/DDBJ whole genome shotgun (WGS) entry which is preliminary data.</text>
</comment>
<name>A0A150WVX9_BDEBC</name>
<organism evidence="2 3">
    <name type="scientific">Bdellovibrio bacteriovorus</name>
    <dbReference type="NCBI Taxonomy" id="959"/>
    <lineage>
        <taxon>Bacteria</taxon>
        <taxon>Pseudomonadati</taxon>
        <taxon>Bdellovibrionota</taxon>
        <taxon>Bdellovibrionia</taxon>
        <taxon>Bdellovibrionales</taxon>
        <taxon>Pseudobdellovibrionaceae</taxon>
        <taxon>Bdellovibrio</taxon>
    </lineage>
</organism>
<proteinExistence type="predicted"/>
<evidence type="ECO:0000313" key="3">
    <source>
        <dbReference type="Proteomes" id="UP000075391"/>
    </source>
</evidence>
<dbReference type="EMBL" id="LUKF01000001">
    <property type="protein sequence ID" value="KYG70589.1"/>
    <property type="molecule type" value="Genomic_DNA"/>
</dbReference>
<dbReference type="RefSeq" id="WP_063242364.1">
    <property type="nucleotide sequence ID" value="NZ_CP168967.1"/>
</dbReference>
<dbReference type="Proteomes" id="UP000075391">
    <property type="component" value="Unassembled WGS sequence"/>
</dbReference>
<sequence length="126" mass="14772">MQTDIYYRDITKTENLEAYLLEKVEGTVEDFFKYDSGAHLTVRVETDRHRSQTRKPSYICEVILKASYIRKVIKVRKTDENFKRCVANTVDALKVILSKQSSLKSQHRRRDPALNYQPESWEDGVA</sequence>
<evidence type="ECO:0000256" key="1">
    <source>
        <dbReference type="SAM" id="MobiDB-lite"/>
    </source>
</evidence>
<dbReference type="InterPro" id="IPR036567">
    <property type="entry name" value="RHF-like"/>
</dbReference>
<dbReference type="OrthoDB" id="5294096at2"/>
<dbReference type="Gene3D" id="3.30.160.100">
    <property type="entry name" value="Ribosome hibernation promotion factor-like"/>
    <property type="match status" value="1"/>
</dbReference>
<reference evidence="2 3" key="1">
    <citation type="submission" date="2016-03" db="EMBL/GenBank/DDBJ databases">
        <authorList>
            <person name="Ploux O."/>
        </authorList>
    </citation>
    <scope>NUCLEOTIDE SEQUENCE [LARGE SCALE GENOMIC DNA]</scope>
    <source>
        <strain evidence="2 3">BER2</strain>
    </source>
</reference>
<protein>
    <recommendedName>
        <fullName evidence="4">Ribosomal subunit interface protein</fullName>
    </recommendedName>
</protein>
<dbReference type="SUPFAM" id="SSF69754">
    <property type="entry name" value="Ribosome binding protein Y (YfiA homologue)"/>
    <property type="match status" value="1"/>
</dbReference>
<dbReference type="Pfam" id="PF02482">
    <property type="entry name" value="Ribosomal_S30AE"/>
    <property type="match status" value="1"/>
</dbReference>
<accession>A0A150WVX9</accession>
<dbReference type="AlphaFoldDB" id="A0A150WVX9"/>